<proteinExistence type="predicted"/>
<keyword evidence="3 7" id="KW-0853">WD repeat</keyword>
<dbReference type="Pfam" id="PF25295">
    <property type="entry name" value="TPR_IFT122"/>
    <property type="match status" value="1"/>
</dbReference>
<dbReference type="InterPro" id="IPR056153">
    <property type="entry name" value="Beta-prop_IFT122_1st"/>
</dbReference>
<evidence type="ECO:0000256" key="5">
    <source>
        <dbReference type="ARBA" id="ARBA00023069"/>
    </source>
</evidence>
<feature type="domain" description="IFT122 zinc ribbon" evidence="10">
    <location>
        <begin position="993"/>
        <end position="1029"/>
    </location>
</feature>
<evidence type="ECO:0000313" key="12">
    <source>
        <dbReference type="EnsemblMetazoa" id="XP_022648353"/>
    </source>
</evidence>
<dbReference type="GO" id="GO:0035721">
    <property type="term" value="P:intraciliary retrograde transport"/>
    <property type="evidence" value="ECO:0007669"/>
    <property type="project" value="TreeGrafter"/>
</dbReference>
<dbReference type="KEGG" id="vde:111244971"/>
<dbReference type="Pfam" id="PF25144">
    <property type="entry name" value="Zn_ribbon_IFT122"/>
    <property type="match status" value="1"/>
</dbReference>
<dbReference type="GO" id="GO:0061512">
    <property type="term" value="P:protein localization to cilium"/>
    <property type="evidence" value="ECO:0007669"/>
    <property type="project" value="TreeGrafter"/>
</dbReference>
<dbReference type="GO" id="GO:0097730">
    <property type="term" value="C:non-motile cilium"/>
    <property type="evidence" value="ECO:0007669"/>
    <property type="project" value="TreeGrafter"/>
</dbReference>
<dbReference type="OMA" id="GDSFDTW"/>
<dbReference type="Proteomes" id="UP000594260">
    <property type="component" value="Unplaced"/>
</dbReference>
<dbReference type="InterPro" id="IPR015943">
    <property type="entry name" value="WD40/YVTN_repeat-like_dom_sf"/>
</dbReference>
<dbReference type="Pfam" id="PF25143">
    <property type="entry name" value="Zn_ribbon_IFT122_C"/>
    <property type="match status" value="1"/>
</dbReference>
<accession>A0A7M7J8J3</accession>
<evidence type="ECO:0000256" key="1">
    <source>
        <dbReference type="ARBA" id="ARBA00004138"/>
    </source>
</evidence>
<dbReference type="PANTHER" id="PTHR12764:SF4">
    <property type="entry name" value="INTRAFLAGELLAR TRANSPORT PROTEIN 122 HOMOLOG"/>
    <property type="match status" value="1"/>
</dbReference>
<dbReference type="InterPro" id="IPR001680">
    <property type="entry name" value="WD40_rpt"/>
</dbReference>
<feature type="domain" description="IFT122 second beta-propeller" evidence="8">
    <location>
        <begin position="304"/>
        <end position="559"/>
    </location>
</feature>
<keyword evidence="13" id="KW-1185">Reference proteome</keyword>
<dbReference type="InterPro" id="IPR056838">
    <property type="entry name" value="Zn_ribbon_IFT122"/>
</dbReference>
<dbReference type="PANTHER" id="PTHR12764">
    <property type="entry name" value="WD REPEAT DOMAIN-RELATED"/>
    <property type="match status" value="1"/>
</dbReference>
<dbReference type="InParanoid" id="A0A7M7J8J3"/>
<dbReference type="FunCoup" id="A0A7M7J8J3">
    <property type="interactions" value="367"/>
</dbReference>
<dbReference type="Gene3D" id="2.130.10.10">
    <property type="entry name" value="YVTN repeat-like/Quinoprotein amine dehydrogenase"/>
    <property type="match status" value="3"/>
</dbReference>
<evidence type="ECO:0000259" key="10">
    <source>
        <dbReference type="Pfam" id="PF25144"/>
    </source>
</evidence>
<evidence type="ECO:0000256" key="2">
    <source>
        <dbReference type="ARBA" id="ARBA00019442"/>
    </source>
</evidence>
<feature type="domain" description="IFT122 first beta-propeller" evidence="9">
    <location>
        <begin position="200"/>
        <end position="298"/>
    </location>
</feature>
<dbReference type="Pfam" id="PF23381">
    <property type="entry name" value="Beta-prop_IFT122_1st"/>
    <property type="match status" value="2"/>
</dbReference>
<dbReference type="SUPFAM" id="SSF50978">
    <property type="entry name" value="WD40 repeat-like"/>
    <property type="match status" value="2"/>
</dbReference>
<keyword evidence="4" id="KW-0677">Repeat</keyword>
<reference evidence="12" key="1">
    <citation type="submission" date="2021-01" db="UniProtKB">
        <authorList>
            <consortium name="EnsemblMetazoa"/>
        </authorList>
    </citation>
    <scope>IDENTIFICATION</scope>
</reference>
<dbReference type="GO" id="GO:0030991">
    <property type="term" value="C:intraciliary transport particle A"/>
    <property type="evidence" value="ECO:0007669"/>
    <property type="project" value="TreeGrafter"/>
</dbReference>
<keyword evidence="6" id="KW-0966">Cell projection</keyword>
<evidence type="ECO:0000256" key="3">
    <source>
        <dbReference type="ARBA" id="ARBA00022574"/>
    </source>
</evidence>
<sequence length="1135" mass="127324">MVCNIDEIVCYTDYCCLEKCLFQVIYDVCFEPDGAKLLVAAGSKILVYNTDSGQLIDALKGHKDLVYCLSYASDGQRFASGGADKMVIIWTPQLEGILKYSHTDSLQCLSYNPITHQLLSCATGDFGIWSWEQKSVTKHRVTARITSCCWKQDGSCFALGMANGVVSVRNRVGDETLKIERPSEVWGVAFCPPADDEFDLAVADWSQTLSFYTLNGRLVTKERPLGFDTLFMKYFGNNYLVLGGSNNALTILSREGVHLGGPLCDQKGWLWCCDIIPNKDTHNIAIGCNDGTISLVQLGLATVHSLYRERYAFRENMTHVVIQHMVTGEKVRIKCRDVVRKLAIYKDNLAVQLAERIMIYEQAEAMHYKVKKKLNMKVECSLLVICSENLVLCQERMLQSLRLDGNVDRQWTMSAPIRYIKNIGGAPGREGLLIGCKDGSVSLVYLNNSVALEMLKSQSSGVRCLDCSAYRNKIAVVDDAGVLKVYNRRETDRKVLFEVKDSAASVACSTQLEDLCAFSGNQNLCVRLCNENSASNLTFEGFVVGLSGNNAFCLQYNTMITFRLALGVAINSALARGAENAYEICCLGASKYDWTKLLNSACASYDLSVIRKVAQRMKSYSTCLIAKAAENETDSQMQKFIILTRLLKQYTEAAKLEGSSQLQDSINTLASDLNILDRSRIAKNKGAILRRAQWAQKMNDNKTAIELFLAADDVLSAIRILAQTGQQDLIWDNLKKLDPQKDREQLLLCAQYLKSVGQAELCVRIFEQMNDEALLLQVYCDTAVWDKAIEIASRRGTSVEKDVYFQQASWLAENDQFIEAQLAFQKSGRRKDALRVLEQLLENAIDEERFNDVSWYYLQMAQHHASNEQGDDVKYTSLLKLATIYYAYNYIYRYIVDPFTVHSAHTLFCIARYLLNEEAAVSQAAAISRSSILIALAKQCSIMGAFKVARSVYNKLQHLLFPRNQQLRESVAIHSIISRSKPFVDAEDTELPCYACTSMNPALTKNNRCTSCGHAFVYSLISFEVLPVIPLVNELLSEEEFSEALGAGKLYRDAEYRVVRSGGQPLNPRAVLTVSKRPPFLPQYFLNVMPDIPVSYCRGCYQLFSSDDFEISTLQYGHCPFCRTSADELHNNSMT</sequence>
<dbReference type="RefSeq" id="XP_022648353.1">
    <property type="nucleotide sequence ID" value="XM_022792618.1"/>
</dbReference>
<comment type="subcellular location">
    <subcellularLocation>
        <location evidence="1">Cell projection</location>
        <location evidence="1">Cilium</location>
    </subcellularLocation>
</comment>
<name>A0A7M7J8J3_VARDE</name>
<evidence type="ECO:0000259" key="11">
    <source>
        <dbReference type="Pfam" id="PF25295"/>
    </source>
</evidence>
<feature type="repeat" description="WD" evidence="7">
    <location>
        <begin position="59"/>
        <end position="90"/>
    </location>
</feature>
<evidence type="ECO:0000256" key="4">
    <source>
        <dbReference type="ARBA" id="ARBA00022737"/>
    </source>
</evidence>
<dbReference type="AlphaFoldDB" id="A0A7M7J8J3"/>
<evidence type="ECO:0000259" key="8">
    <source>
        <dbReference type="Pfam" id="PF23377"/>
    </source>
</evidence>
<evidence type="ECO:0000256" key="7">
    <source>
        <dbReference type="PROSITE-ProRule" id="PRU00221"/>
    </source>
</evidence>
<dbReference type="InterPro" id="IPR056152">
    <property type="entry name" value="Beta-prop_IFT122_2nd"/>
</dbReference>
<dbReference type="GO" id="GO:1905515">
    <property type="term" value="P:non-motile cilium assembly"/>
    <property type="evidence" value="ECO:0007669"/>
    <property type="project" value="TreeGrafter"/>
</dbReference>
<dbReference type="InterPro" id="IPR039857">
    <property type="entry name" value="Ift122/121"/>
</dbReference>
<dbReference type="InterPro" id="IPR057411">
    <property type="entry name" value="TPR_IFT122"/>
</dbReference>
<evidence type="ECO:0000313" key="13">
    <source>
        <dbReference type="Proteomes" id="UP000594260"/>
    </source>
</evidence>
<dbReference type="InterPro" id="IPR036322">
    <property type="entry name" value="WD40_repeat_dom_sf"/>
</dbReference>
<dbReference type="GeneID" id="111244971"/>
<protein>
    <recommendedName>
        <fullName evidence="2">Intraflagellar transport protein 122 homolog</fullName>
    </recommendedName>
</protein>
<dbReference type="PROSITE" id="PS50082">
    <property type="entry name" value="WD_REPEATS_2"/>
    <property type="match status" value="1"/>
</dbReference>
<organism evidence="12 13">
    <name type="scientific">Varroa destructor</name>
    <name type="common">Honeybee mite</name>
    <dbReference type="NCBI Taxonomy" id="109461"/>
    <lineage>
        <taxon>Eukaryota</taxon>
        <taxon>Metazoa</taxon>
        <taxon>Ecdysozoa</taxon>
        <taxon>Arthropoda</taxon>
        <taxon>Chelicerata</taxon>
        <taxon>Arachnida</taxon>
        <taxon>Acari</taxon>
        <taxon>Parasitiformes</taxon>
        <taxon>Mesostigmata</taxon>
        <taxon>Gamasina</taxon>
        <taxon>Dermanyssoidea</taxon>
        <taxon>Varroidae</taxon>
        <taxon>Varroa</taxon>
    </lineage>
</organism>
<feature type="domain" description="Intraflagellar transport protein 122 homolog TPR" evidence="11">
    <location>
        <begin position="579"/>
        <end position="921"/>
    </location>
</feature>
<dbReference type="EnsemblMetazoa" id="XM_022792618">
    <property type="protein sequence ID" value="XP_022648353"/>
    <property type="gene ID" value="LOC111244971"/>
</dbReference>
<dbReference type="OrthoDB" id="10255582at2759"/>
<dbReference type="SMART" id="SM00320">
    <property type="entry name" value="WD40"/>
    <property type="match status" value="6"/>
</dbReference>
<dbReference type="CTD" id="38957"/>
<keyword evidence="5" id="KW-0969">Cilium</keyword>
<dbReference type="PROSITE" id="PS50294">
    <property type="entry name" value="WD_REPEATS_REGION"/>
    <property type="match status" value="1"/>
</dbReference>
<feature type="domain" description="IFT122 first beta-propeller" evidence="9">
    <location>
        <begin position="24"/>
        <end position="192"/>
    </location>
</feature>
<dbReference type="Pfam" id="PF23377">
    <property type="entry name" value="Beta-prop_IFT122_2nd"/>
    <property type="match status" value="1"/>
</dbReference>
<evidence type="ECO:0000259" key="9">
    <source>
        <dbReference type="Pfam" id="PF23381"/>
    </source>
</evidence>
<evidence type="ECO:0000256" key="6">
    <source>
        <dbReference type="ARBA" id="ARBA00023273"/>
    </source>
</evidence>